<dbReference type="SMART" id="SM00228">
    <property type="entry name" value="PDZ"/>
    <property type="match status" value="1"/>
</dbReference>
<dbReference type="PROSITE" id="PS50106">
    <property type="entry name" value="PDZ"/>
    <property type="match status" value="1"/>
</dbReference>
<evidence type="ECO:0000256" key="1">
    <source>
        <dbReference type="ARBA" id="ARBA00022670"/>
    </source>
</evidence>
<dbReference type="GO" id="GO:0004252">
    <property type="term" value="F:serine-type endopeptidase activity"/>
    <property type="evidence" value="ECO:0007669"/>
    <property type="project" value="InterPro"/>
</dbReference>
<protein>
    <recommendedName>
        <fullName evidence="3">PDZ domain-containing protein</fullName>
    </recommendedName>
</protein>
<name>A0A6J4M3V0_9BACT</name>
<dbReference type="InterPro" id="IPR036034">
    <property type="entry name" value="PDZ_sf"/>
</dbReference>
<dbReference type="Gene3D" id="2.40.10.120">
    <property type="match status" value="1"/>
</dbReference>
<gene>
    <name evidence="4" type="ORF">AVDCRST_MAG68-3491</name>
</gene>
<evidence type="ECO:0000256" key="2">
    <source>
        <dbReference type="ARBA" id="ARBA00022801"/>
    </source>
</evidence>
<dbReference type="PANTHER" id="PTHR43343">
    <property type="entry name" value="PEPTIDASE S12"/>
    <property type="match status" value="1"/>
</dbReference>
<feature type="domain" description="PDZ" evidence="3">
    <location>
        <begin position="245"/>
        <end position="321"/>
    </location>
</feature>
<dbReference type="GO" id="GO:0006508">
    <property type="term" value="P:proteolysis"/>
    <property type="evidence" value="ECO:0007669"/>
    <property type="project" value="UniProtKB-KW"/>
</dbReference>
<dbReference type="Pfam" id="PF13365">
    <property type="entry name" value="Trypsin_2"/>
    <property type="match status" value="1"/>
</dbReference>
<keyword evidence="2" id="KW-0378">Hydrolase</keyword>
<dbReference type="PANTHER" id="PTHR43343:SF3">
    <property type="entry name" value="PROTEASE DO-LIKE 8, CHLOROPLASTIC"/>
    <property type="match status" value="1"/>
</dbReference>
<dbReference type="PRINTS" id="PR00834">
    <property type="entry name" value="PROTEASES2C"/>
</dbReference>
<accession>A0A6J4M3V0</accession>
<reference evidence="4" key="1">
    <citation type="submission" date="2020-02" db="EMBL/GenBank/DDBJ databases">
        <authorList>
            <person name="Meier V. D."/>
        </authorList>
    </citation>
    <scope>NUCLEOTIDE SEQUENCE</scope>
    <source>
        <strain evidence="4">AVDCRST_MAG68</strain>
    </source>
</reference>
<evidence type="ECO:0000259" key="3">
    <source>
        <dbReference type="PROSITE" id="PS50106"/>
    </source>
</evidence>
<dbReference type="InterPro" id="IPR051201">
    <property type="entry name" value="Chloro_Bact_Ser_Proteases"/>
</dbReference>
<dbReference type="SUPFAM" id="SSF50156">
    <property type="entry name" value="PDZ domain-like"/>
    <property type="match status" value="1"/>
</dbReference>
<sequence>MIKVAAAALAVGVGIGVGQGLTSDGARHGLLDAQGTQVQEENIAVRVARQATPAVVSIGTDAGSGSGVIVNRTGTIITNAHVVGNSRTVRVGLQNGQQVQGTVRGRDPSVDVAVVVLPAGNYPSAPMGDSDRLQVGQTAVAIGNPFGLERTVTTGIVSAINRSIDAQFEPLIQTDAAINPGNSGGPLLDARGQVIGINTVVLRDPESGGAASGLGFAIPINLANEIARQLVATGRVRRAYIGIITADINAEMAAQFGLPVQRGIIVRNVGRGTPAAAAGLQAPDIITAINGEAINSSGDLRRFLRAQPPGSTANLTVLRPGGGNRVQTLRIPVRLSEAAT</sequence>
<dbReference type="Pfam" id="PF13180">
    <property type="entry name" value="PDZ_2"/>
    <property type="match status" value="1"/>
</dbReference>
<dbReference type="InterPro" id="IPR001478">
    <property type="entry name" value="PDZ"/>
</dbReference>
<dbReference type="SUPFAM" id="SSF50494">
    <property type="entry name" value="Trypsin-like serine proteases"/>
    <property type="match status" value="1"/>
</dbReference>
<evidence type="ECO:0000313" key="4">
    <source>
        <dbReference type="EMBL" id="CAA9349233.1"/>
    </source>
</evidence>
<dbReference type="InterPro" id="IPR001940">
    <property type="entry name" value="Peptidase_S1C"/>
</dbReference>
<dbReference type="EMBL" id="CADCTW010000164">
    <property type="protein sequence ID" value="CAA9349233.1"/>
    <property type="molecule type" value="Genomic_DNA"/>
</dbReference>
<dbReference type="InterPro" id="IPR009003">
    <property type="entry name" value="Peptidase_S1_PA"/>
</dbReference>
<organism evidence="4">
    <name type="scientific">uncultured Gemmatimonadota bacterium</name>
    <dbReference type="NCBI Taxonomy" id="203437"/>
    <lineage>
        <taxon>Bacteria</taxon>
        <taxon>Pseudomonadati</taxon>
        <taxon>Gemmatimonadota</taxon>
        <taxon>environmental samples</taxon>
    </lineage>
</organism>
<keyword evidence="1" id="KW-0645">Protease</keyword>
<dbReference type="AlphaFoldDB" id="A0A6J4M3V0"/>
<proteinExistence type="predicted"/>
<dbReference type="Gene3D" id="2.30.42.10">
    <property type="match status" value="1"/>
</dbReference>